<accession>A0A8T3BVA7</accession>
<gene>
    <name evidence="5" type="ORF">KFK09_005299</name>
</gene>
<dbReference type="EMBL" id="JAGYWB010000005">
    <property type="protein sequence ID" value="KAI0522910.1"/>
    <property type="molecule type" value="Genomic_DNA"/>
</dbReference>
<evidence type="ECO:0000259" key="4">
    <source>
        <dbReference type="PROSITE" id="PS51017"/>
    </source>
</evidence>
<comment type="caution">
    <text evidence="5">The sequence shown here is derived from an EMBL/GenBank/DDBJ whole genome shotgun (WGS) entry which is preliminary data.</text>
</comment>
<dbReference type="PROSITE" id="PS51017">
    <property type="entry name" value="CCT"/>
    <property type="match status" value="1"/>
</dbReference>
<protein>
    <recommendedName>
        <fullName evidence="4">CCT domain-containing protein</fullName>
    </recommendedName>
</protein>
<dbReference type="GO" id="GO:0003700">
    <property type="term" value="F:DNA-binding transcription factor activity"/>
    <property type="evidence" value="ECO:0007669"/>
    <property type="project" value="TreeGrafter"/>
</dbReference>
<evidence type="ECO:0000256" key="2">
    <source>
        <dbReference type="ARBA" id="ARBA00023242"/>
    </source>
</evidence>
<name>A0A8T3BVA7_DENNO</name>
<reference evidence="5" key="1">
    <citation type="journal article" date="2022" name="Front. Genet.">
        <title>Chromosome-Scale Assembly of the Dendrobium nobile Genome Provides Insights Into the Molecular Mechanism of the Biosynthesis of the Medicinal Active Ingredient of Dendrobium.</title>
        <authorList>
            <person name="Xu Q."/>
            <person name="Niu S.-C."/>
            <person name="Li K.-L."/>
            <person name="Zheng P.-J."/>
            <person name="Zhang X.-J."/>
            <person name="Jia Y."/>
            <person name="Liu Y."/>
            <person name="Niu Y.-X."/>
            <person name="Yu L.-H."/>
            <person name="Chen D.-F."/>
            <person name="Zhang G.-Q."/>
        </authorList>
    </citation>
    <scope>NUCLEOTIDE SEQUENCE</scope>
    <source>
        <tissue evidence="5">Leaf</tissue>
    </source>
</reference>
<keyword evidence="6" id="KW-1185">Reference proteome</keyword>
<dbReference type="AlphaFoldDB" id="A0A8T3BVA7"/>
<organism evidence="5 6">
    <name type="scientific">Dendrobium nobile</name>
    <name type="common">Orchid</name>
    <dbReference type="NCBI Taxonomy" id="94219"/>
    <lineage>
        <taxon>Eukaryota</taxon>
        <taxon>Viridiplantae</taxon>
        <taxon>Streptophyta</taxon>
        <taxon>Embryophyta</taxon>
        <taxon>Tracheophyta</taxon>
        <taxon>Spermatophyta</taxon>
        <taxon>Magnoliopsida</taxon>
        <taxon>Liliopsida</taxon>
        <taxon>Asparagales</taxon>
        <taxon>Orchidaceae</taxon>
        <taxon>Epidendroideae</taxon>
        <taxon>Malaxideae</taxon>
        <taxon>Dendrobiinae</taxon>
        <taxon>Dendrobium</taxon>
    </lineage>
</organism>
<dbReference type="InterPro" id="IPR010402">
    <property type="entry name" value="CCT_domain"/>
</dbReference>
<dbReference type="OrthoDB" id="153872at2759"/>
<sequence>MYAEPGLLLPFLEGFSLMPSPPAPVAQLQEHQLSMSLTGDLLGVSAPMGNLVQPSTIFEYDLGGEGDLFKAPEPILEEPLLAIDPMCAAISIISGGDDVINDTIKVADIQTIQNEIQNNHLLIDAFYECKKDLEKYAISDSVVEPSALQIPAMLTDEALSLENNRIVAEGPLNKSFSAGSLSIAEWSNSVGRPNFLEFKDLDFEAAYGMRRAYSEGDIQKLGNSTVLFGGTNAVRSSLEQLVAMGDFKSEDRRQKLSRYMKKKTRRNFGRTIKYACRKALADCQPRVRGRFARTGDHEISKQRK</sequence>
<dbReference type="PANTHER" id="PTHR31319">
    <property type="entry name" value="ZINC FINGER PROTEIN CONSTANS-LIKE 4"/>
    <property type="match status" value="1"/>
</dbReference>
<dbReference type="GO" id="GO:0009909">
    <property type="term" value="P:regulation of flower development"/>
    <property type="evidence" value="ECO:0007669"/>
    <property type="project" value="InterPro"/>
</dbReference>
<dbReference type="PANTHER" id="PTHR31319:SF71">
    <property type="entry name" value="CCT MOTIF FAMILY PROTEIN"/>
    <property type="match status" value="1"/>
</dbReference>
<keyword evidence="2 3" id="KW-0539">Nucleus</keyword>
<dbReference type="Pfam" id="PF06203">
    <property type="entry name" value="CCT"/>
    <property type="match status" value="1"/>
</dbReference>
<evidence type="ECO:0000313" key="5">
    <source>
        <dbReference type="EMBL" id="KAI0522910.1"/>
    </source>
</evidence>
<evidence type="ECO:0000256" key="3">
    <source>
        <dbReference type="PROSITE-ProRule" id="PRU00357"/>
    </source>
</evidence>
<proteinExistence type="predicted"/>
<dbReference type="InterPro" id="IPR045281">
    <property type="entry name" value="CONSTANS-like"/>
</dbReference>
<evidence type="ECO:0000313" key="6">
    <source>
        <dbReference type="Proteomes" id="UP000829196"/>
    </source>
</evidence>
<evidence type="ECO:0000256" key="1">
    <source>
        <dbReference type="ARBA" id="ARBA00004123"/>
    </source>
</evidence>
<dbReference type="GO" id="GO:0005634">
    <property type="term" value="C:nucleus"/>
    <property type="evidence" value="ECO:0007669"/>
    <property type="project" value="UniProtKB-SubCell"/>
</dbReference>
<dbReference type="Proteomes" id="UP000829196">
    <property type="component" value="Unassembled WGS sequence"/>
</dbReference>
<comment type="subcellular location">
    <subcellularLocation>
        <location evidence="1 3">Nucleus</location>
    </subcellularLocation>
</comment>
<feature type="domain" description="CCT" evidence="4">
    <location>
        <begin position="252"/>
        <end position="294"/>
    </location>
</feature>